<reference evidence="7 8" key="1">
    <citation type="submission" date="2019-07" db="EMBL/GenBank/DDBJ databases">
        <authorList>
            <person name="Friedrich A."/>
            <person name="Schacherer J."/>
        </authorList>
    </citation>
    <scope>NUCLEOTIDE SEQUENCE [LARGE SCALE GENOMIC DNA]</scope>
</reference>
<evidence type="ECO:0000256" key="3">
    <source>
        <dbReference type="ARBA" id="ARBA00022989"/>
    </source>
</evidence>
<feature type="transmembrane region" description="Helical" evidence="6">
    <location>
        <begin position="251"/>
        <end position="269"/>
    </location>
</feature>
<keyword evidence="8" id="KW-1185">Reference proteome</keyword>
<dbReference type="AlphaFoldDB" id="A0A7D9CXA2"/>
<feature type="transmembrane region" description="Helical" evidence="6">
    <location>
        <begin position="281"/>
        <end position="305"/>
    </location>
</feature>
<organism evidence="7 8">
    <name type="scientific">Dekkera bruxellensis</name>
    <name type="common">Brettanomyces custersii</name>
    <dbReference type="NCBI Taxonomy" id="5007"/>
    <lineage>
        <taxon>Eukaryota</taxon>
        <taxon>Fungi</taxon>
        <taxon>Dikarya</taxon>
        <taxon>Ascomycota</taxon>
        <taxon>Saccharomycotina</taxon>
        <taxon>Pichiomycetes</taxon>
        <taxon>Pichiales</taxon>
        <taxon>Pichiaceae</taxon>
        <taxon>Brettanomyces</taxon>
    </lineage>
</organism>
<evidence type="ECO:0000256" key="2">
    <source>
        <dbReference type="ARBA" id="ARBA00022692"/>
    </source>
</evidence>
<evidence type="ECO:0000256" key="4">
    <source>
        <dbReference type="ARBA" id="ARBA00023136"/>
    </source>
</evidence>
<evidence type="ECO:0000256" key="5">
    <source>
        <dbReference type="SAM" id="MobiDB-lite"/>
    </source>
</evidence>
<keyword evidence="4 6" id="KW-0472">Membrane</keyword>
<feature type="transmembrane region" description="Helical" evidence="6">
    <location>
        <begin position="171"/>
        <end position="189"/>
    </location>
</feature>
<dbReference type="Proteomes" id="UP000478008">
    <property type="component" value="Unassembled WGS sequence"/>
</dbReference>
<feature type="transmembrane region" description="Helical" evidence="6">
    <location>
        <begin position="201"/>
        <end position="220"/>
    </location>
</feature>
<keyword evidence="2 6" id="KW-0812">Transmembrane</keyword>
<evidence type="ECO:0000313" key="7">
    <source>
        <dbReference type="EMBL" id="VUG18077.1"/>
    </source>
</evidence>
<dbReference type="OMA" id="WKLKGVA"/>
<dbReference type="GO" id="GO:0016020">
    <property type="term" value="C:membrane"/>
    <property type="evidence" value="ECO:0007669"/>
    <property type="project" value="UniProtKB-SubCell"/>
</dbReference>
<feature type="transmembrane region" description="Helical" evidence="6">
    <location>
        <begin position="83"/>
        <end position="105"/>
    </location>
</feature>
<evidence type="ECO:0000256" key="6">
    <source>
        <dbReference type="SAM" id="Phobius"/>
    </source>
</evidence>
<sequence length="599" mass="65981">MPDFEASRNYQEGDATERRGSSTESESFDIESYQNSEGAPIEKKSPLGHNVTALSTFYLIIQGVLGTGIFATPGTVLKSMGSIGATYVLWVVGFLVILFQVFMYVEYASYFRHRSGAEVVYLEQAYPKPKYLIPVLYAAMSICLSFATSSAMAFSTYIFSASGHDATAWELRGLGVLSLFLAAVITAANTRVAIRINNVIGFIKVGFVLFIAFSGFATLAGSTKTPKAEAQAVFKDAWKGTTTDGNSISNAILKVIFSFGGTPYAFGVVAESHPKNTIKTYSWLVPLTLFFIFILYILCVTAYYAGVANIEQIKSSGNLLAATYFEKIFGTEAAVKAVSSFVAISAFGHLLTVYISHSRALRECGRQGVLPYPRLWTSIKPFKTPLFPIFITFLVNLIVLLAPPPGDAYNLVVDMGSYSNYIFDVLLAVGLFKLRRQRKRKGLGYLEFHCPTALLVIVVLFAIFVIVMAFVPPEGTLIGSDVSFFYAVYPLTTIGIFALCIGYYIVWAYILPRVFKYKHRIIPFKLINGELGHKIIKVSVKDVKKWDAVHKTARQTTLYGSGDDQDANSDGDNHIRTDTEIERNIYTINTGSSSKKNAS</sequence>
<proteinExistence type="predicted"/>
<feature type="transmembrane region" description="Helical" evidence="6">
    <location>
        <begin position="453"/>
        <end position="472"/>
    </location>
</feature>
<dbReference type="PANTHER" id="PTHR11785">
    <property type="entry name" value="AMINO ACID TRANSPORTER"/>
    <property type="match status" value="1"/>
</dbReference>
<protein>
    <submittedName>
        <fullName evidence="7">DEBR0S3_01750g1_1</fullName>
    </submittedName>
</protein>
<dbReference type="Gene3D" id="1.20.1740.10">
    <property type="entry name" value="Amino acid/polyamine transporter I"/>
    <property type="match status" value="1"/>
</dbReference>
<dbReference type="EMBL" id="CABFWN010000003">
    <property type="protein sequence ID" value="VUG18077.1"/>
    <property type="molecule type" value="Genomic_DNA"/>
</dbReference>
<dbReference type="InterPro" id="IPR050598">
    <property type="entry name" value="AminoAcid_Transporter"/>
</dbReference>
<comment type="subcellular location">
    <subcellularLocation>
        <location evidence="1">Membrane</location>
        <topology evidence="1">Multi-pass membrane protein</topology>
    </subcellularLocation>
</comment>
<evidence type="ECO:0000256" key="1">
    <source>
        <dbReference type="ARBA" id="ARBA00004141"/>
    </source>
</evidence>
<feature type="transmembrane region" description="Helical" evidence="6">
    <location>
        <begin position="51"/>
        <end position="71"/>
    </location>
</feature>
<dbReference type="GO" id="GO:0015179">
    <property type="term" value="F:L-amino acid transmembrane transporter activity"/>
    <property type="evidence" value="ECO:0007669"/>
    <property type="project" value="TreeGrafter"/>
</dbReference>
<feature type="transmembrane region" description="Helical" evidence="6">
    <location>
        <begin position="384"/>
        <end position="403"/>
    </location>
</feature>
<accession>A0A7D9CXA2</accession>
<keyword evidence="3 6" id="KW-1133">Transmembrane helix</keyword>
<evidence type="ECO:0000313" key="8">
    <source>
        <dbReference type="Proteomes" id="UP000478008"/>
    </source>
</evidence>
<dbReference type="Pfam" id="PF13520">
    <property type="entry name" value="AA_permease_2"/>
    <property type="match status" value="1"/>
</dbReference>
<dbReference type="PANTHER" id="PTHR11785:SF353">
    <property type="entry name" value="METHIONINE TRANSPORTER (EUROFUNG)"/>
    <property type="match status" value="1"/>
</dbReference>
<feature type="region of interest" description="Disordered" evidence="5">
    <location>
        <begin position="1"/>
        <end position="29"/>
    </location>
</feature>
<dbReference type="InterPro" id="IPR002293">
    <property type="entry name" value="AA/rel_permease1"/>
</dbReference>
<feature type="transmembrane region" description="Helical" evidence="6">
    <location>
        <begin position="415"/>
        <end position="432"/>
    </location>
</feature>
<name>A0A7D9CXA2_DEKBR</name>
<gene>
    <name evidence="7" type="primary">MUP1</name>
    <name evidence="7" type="ORF">DEBR0S3_01750G</name>
</gene>
<feature type="transmembrane region" description="Helical" evidence="6">
    <location>
        <begin position="333"/>
        <end position="356"/>
    </location>
</feature>
<feature type="transmembrane region" description="Helical" evidence="6">
    <location>
        <begin position="484"/>
        <end position="510"/>
    </location>
</feature>
<feature type="transmembrane region" description="Helical" evidence="6">
    <location>
        <begin position="135"/>
        <end position="159"/>
    </location>
</feature>